<name>H1Y322_9SPHI</name>
<gene>
    <name evidence="1" type="ORF">Mucpa_4755</name>
</gene>
<dbReference type="AlphaFoldDB" id="H1Y322"/>
<dbReference type="Proteomes" id="UP000002774">
    <property type="component" value="Chromosome"/>
</dbReference>
<organism evidence="1 2">
    <name type="scientific">Mucilaginibacter paludis DSM 18603</name>
    <dbReference type="NCBI Taxonomy" id="714943"/>
    <lineage>
        <taxon>Bacteria</taxon>
        <taxon>Pseudomonadati</taxon>
        <taxon>Bacteroidota</taxon>
        <taxon>Sphingobacteriia</taxon>
        <taxon>Sphingobacteriales</taxon>
        <taxon>Sphingobacteriaceae</taxon>
        <taxon>Mucilaginibacter</taxon>
    </lineage>
</organism>
<accession>H1Y322</accession>
<dbReference type="HOGENOM" id="CLU_3357143_0_0_10"/>
<dbReference type="EMBL" id="CM001403">
    <property type="protein sequence ID" value="EHQ28840.1"/>
    <property type="molecule type" value="Genomic_DNA"/>
</dbReference>
<reference evidence="1" key="1">
    <citation type="submission" date="2011-09" db="EMBL/GenBank/DDBJ databases">
        <title>The permanent draft genome of Mucilaginibacter paludis DSM 18603.</title>
        <authorList>
            <consortium name="US DOE Joint Genome Institute (JGI-PGF)"/>
            <person name="Lucas S."/>
            <person name="Han J."/>
            <person name="Lapidus A."/>
            <person name="Bruce D."/>
            <person name="Goodwin L."/>
            <person name="Pitluck S."/>
            <person name="Peters L."/>
            <person name="Kyrpides N."/>
            <person name="Mavromatis K."/>
            <person name="Ivanova N."/>
            <person name="Mikhailova N."/>
            <person name="Held B."/>
            <person name="Detter J.C."/>
            <person name="Tapia R."/>
            <person name="Han C."/>
            <person name="Land M."/>
            <person name="Hauser L."/>
            <person name="Markowitz V."/>
            <person name="Cheng J.-F."/>
            <person name="Hugenholtz P."/>
            <person name="Woyke T."/>
            <person name="Wu D."/>
            <person name="Tindall B."/>
            <person name="Brambilla E."/>
            <person name="Klenk H.-P."/>
            <person name="Eisen J.A."/>
        </authorList>
    </citation>
    <scope>NUCLEOTIDE SEQUENCE [LARGE SCALE GENOMIC DNA]</scope>
    <source>
        <strain evidence="1">DSM 18603</strain>
    </source>
</reference>
<keyword evidence="2" id="KW-1185">Reference proteome</keyword>
<protein>
    <submittedName>
        <fullName evidence="1">Uncharacterized protein</fullName>
    </submittedName>
</protein>
<proteinExistence type="predicted"/>
<sequence length="36" mass="4400">MMFWDELFPQNIISFSTSFKLTAYTVRYPLKIRIEL</sequence>
<evidence type="ECO:0000313" key="1">
    <source>
        <dbReference type="EMBL" id="EHQ28840.1"/>
    </source>
</evidence>
<evidence type="ECO:0000313" key="2">
    <source>
        <dbReference type="Proteomes" id="UP000002774"/>
    </source>
</evidence>